<feature type="chain" id="PRO_5036890820" evidence="1">
    <location>
        <begin position="20"/>
        <end position="149"/>
    </location>
</feature>
<reference evidence="3 5" key="1">
    <citation type="journal article" date="2021" name="Mol. Ecol.">
        <title>Polar bear-adapted Ursidibacter maritimus are remarkably conserved after generations in captivity.</title>
        <authorList>
            <person name="Espinosa-Gongora C."/>
            <person name="Hansen M.J."/>
            <person name="Bertelsen M.F."/>
            <person name="Bojesen A.M."/>
        </authorList>
    </citation>
    <scope>NUCLEOTIDE SEQUENCE</scope>
    <source>
        <strain evidence="3">Pb43105x</strain>
        <strain evidence="2 5">Pb43106</strain>
    </source>
</reference>
<dbReference type="GeneID" id="65549185"/>
<keyword evidence="5" id="KW-1185">Reference proteome</keyword>
<evidence type="ECO:0000313" key="2">
    <source>
        <dbReference type="EMBL" id="MBV6531249.1"/>
    </source>
</evidence>
<dbReference type="RefSeq" id="WP_157403300.1">
    <property type="nucleotide sequence ID" value="NZ_JABULY010000001.1"/>
</dbReference>
<feature type="signal peptide" evidence="1">
    <location>
        <begin position="1"/>
        <end position="19"/>
    </location>
</feature>
<dbReference type="Proteomes" id="UP001196379">
    <property type="component" value="Unassembled WGS sequence"/>
</dbReference>
<name>A0A949T7Y6_9PAST</name>
<organism evidence="3 4">
    <name type="scientific">Ursidibacter maritimus</name>
    <dbReference type="NCBI Taxonomy" id="1331689"/>
    <lineage>
        <taxon>Bacteria</taxon>
        <taxon>Pseudomonadati</taxon>
        <taxon>Pseudomonadota</taxon>
        <taxon>Gammaproteobacteria</taxon>
        <taxon>Pasteurellales</taxon>
        <taxon>Pasteurellaceae</taxon>
        <taxon>Ursidibacter</taxon>
    </lineage>
</organism>
<keyword evidence="1" id="KW-0732">Signal</keyword>
<dbReference type="Proteomes" id="UP000732858">
    <property type="component" value="Unassembled WGS sequence"/>
</dbReference>
<dbReference type="EMBL" id="JABULY010000001">
    <property type="protein sequence ID" value="MBV6531249.1"/>
    <property type="molecule type" value="Genomic_DNA"/>
</dbReference>
<gene>
    <name evidence="2" type="ORF">HT657_03660</name>
    <name evidence="3" type="ORF">HT672_06995</name>
</gene>
<evidence type="ECO:0000256" key="1">
    <source>
        <dbReference type="SAM" id="SignalP"/>
    </source>
</evidence>
<sequence>MKKLGIVLLFGTLFTTAVAKEHSISMDKVRNYIIKSNNIAMCYFPDIWFAKSEEERQQILERWQSNDAEKHLLSVYQSLHYPLLIDSFGMENASAIFENQKDLTPYLNKLSQKEKNRVTVKTEKDCKKLWKEVERLIISYPTMPFAEGE</sequence>
<dbReference type="EMBL" id="JABUMC010000013">
    <property type="protein sequence ID" value="MBV6547027.1"/>
    <property type="molecule type" value="Genomic_DNA"/>
</dbReference>
<dbReference type="AlphaFoldDB" id="A0A949T7Y6"/>
<accession>A0A949T7Y6</accession>
<protein>
    <submittedName>
        <fullName evidence="3">Uncharacterized protein</fullName>
    </submittedName>
</protein>
<evidence type="ECO:0000313" key="4">
    <source>
        <dbReference type="Proteomes" id="UP000732858"/>
    </source>
</evidence>
<evidence type="ECO:0000313" key="3">
    <source>
        <dbReference type="EMBL" id="MBV6547027.1"/>
    </source>
</evidence>
<proteinExistence type="predicted"/>
<comment type="caution">
    <text evidence="3">The sequence shown here is derived from an EMBL/GenBank/DDBJ whole genome shotgun (WGS) entry which is preliminary data.</text>
</comment>
<evidence type="ECO:0000313" key="5">
    <source>
        <dbReference type="Proteomes" id="UP001196379"/>
    </source>
</evidence>